<dbReference type="AlphaFoldDB" id="A0A644UEL7"/>
<comment type="caution">
    <text evidence="1">The sequence shown here is derived from an EMBL/GenBank/DDBJ whole genome shotgun (WGS) entry which is preliminary data.</text>
</comment>
<dbReference type="Gene3D" id="3.10.450.620">
    <property type="entry name" value="JHP933, nucleotidyltransferase-like core domain"/>
    <property type="match status" value="1"/>
</dbReference>
<evidence type="ECO:0008006" key="2">
    <source>
        <dbReference type="Google" id="ProtNLM"/>
    </source>
</evidence>
<dbReference type="InterPro" id="IPR014942">
    <property type="entry name" value="AbiEii"/>
</dbReference>
<dbReference type="Pfam" id="PF08843">
    <property type="entry name" value="AbiEii"/>
    <property type="match status" value="1"/>
</dbReference>
<name>A0A644UEL7_9ZZZZ</name>
<proteinExistence type="predicted"/>
<reference evidence="1" key="1">
    <citation type="submission" date="2019-08" db="EMBL/GenBank/DDBJ databases">
        <authorList>
            <person name="Kucharzyk K."/>
            <person name="Murdoch R.W."/>
            <person name="Higgins S."/>
            <person name="Loffler F."/>
        </authorList>
    </citation>
    <scope>NUCLEOTIDE SEQUENCE</scope>
</reference>
<sequence length="334" mass="38389">MKLHQNQTLFRQAIRATADKMNIPDIYVEKDYWVTYTLFLISEYDIIKDVVFKGGTALSKCYNLIERFSEDIDLGILRREGETNNKLKAKIGKISGVVSTFMPELVVDGLTNKKGMNRKTAHSYKKEFVGDFGQVRDFIVLETTFLGSPEPYTCKEIVSFIGKMIIDNGQIEMAIENGLFPFQFNVLSPTRTICEKIMSLVRFSYGENPTDILCKKVRHIYDLNQMLKQEEFLNFFNSNELDLMLLKVANDDVESFRNNNQWLREHPVKALIFDNLEECWASLKSSYSTDFGKLVYGELPGEAEMLGSLKMIKDRLESVSWNINIPSISLIQKG</sequence>
<protein>
    <recommendedName>
        <fullName evidence="2">Nucleotidyl transferase AbiEii/AbiGii toxin family protein</fullName>
    </recommendedName>
</protein>
<dbReference type="EMBL" id="VSSQ01000105">
    <property type="protein sequence ID" value="MPL77299.1"/>
    <property type="molecule type" value="Genomic_DNA"/>
</dbReference>
<organism evidence="1">
    <name type="scientific">bioreactor metagenome</name>
    <dbReference type="NCBI Taxonomy" id="1076179"/>
    <lineage>
        <taxon>unclassified sequences</taxon>
        <taxon>metagenomes</taxon>
        <taxon>ecological metagenomes</taxon>
    </lineage>
</organism>
<gene>
    <name evidence="1" type="ORF">SDC9_23153</name>
</gene>
<accession>A0A644UEL7</accession>
<evidence type="ECO:0000313" key="1">
    <source>
        <dbReference type="EMBL" id="MPL77299.1"/>
    </source>
</evidence>